<accession>A0A940PF66</accession>
<organism evidence="1 2">
    <name type="scientific">Vagococcus allomyrinae</name>
    <dbReference type="NCBI Taxonomy" id="2794353"/>
    <lineage>
        <taxon>Bacteria</taxon>
        <taxon>Bacillati</taxon>
        <taxon>Bacillota</taxon>
        <taxon>Bacilli</taxon>
        <taxon>Lactobacillales</taxon>
        <taxon>Enterococcaceae</taxon>
        <taxon>Vagococcus</taxon>
    </lineage>
</organism>
<reference evidence="1" key="1">
    <citation type="submission" date="2020-12" db="EMBL/GenBank/DDBJ databases">
        <title>Vagococcus allomyrinae sp. nov. and Enterococcus lavae sp. nov., isolated from the larvae of Allomyrina dichotoma.</title>
        <authorList>
            <person name="Lee S.D."/>
        </authorList>
    </citation>
    <scope>NUCLEOTIDE SEQUENCE</scope>
    <source>
        <strain evidence="1">BWB3-3</strain>
    </source>
</reference>
<protein>
    <recommendedName>
        <fullName evidence="3">DUF2922 domain-containing protein</fullName>
    </recommendedName>
</protein>
<evidence type="ECO:0000313" key="1">
    <source>
        <dbReference type="EMBL" id="MBP1043472.1"/>
    </source>
</evidence>
<evidence type="ECO:0000313" key="2">
    <source>
        <dbReference type="Proteomes" id="UP000674938"/>
    </source>
</evidence>
<dbReference type="RefSeq" id="WP_209531284.1">
    <property type="nucleotide sequence ID" value="NZ_JAEEGA010000016.1"/>
</dbReference>
<proteinExistence type="predicted"/>
<name>A0A940PF66_9ENTE</name>
<comment type="caution">
    <text evidence="1">The sequence shown here is derived from an EMBL/GenBank/DDBJ whole genome shotgun (WGS) entry which is preliminary data.</text>
</comment>
<dbReference type="Proteomes" id="UP000674938">
    <property type="component" value="Unassembled WGS sequence"/>
</dbReference>
<evidence type="ECO:0008006" key="3">
    <source>
        <dbReference type="Google" id="ProtNLM"/>
    </source>
</evidence>
<keyword evidence="2" id="KW-1185">Reference proteome</keyword>
<dbReference type="EMBL" id="JAEEGA010000016">
    <property type="protein sequence ID" value="MBP1043472.1"/>
    <property type="molecule type" value="Genomic_DNA"/>
</dbReference>
<gene>
    <name evidence="1" type="ORF">I6N95_20825</name>
</gene>
<sequence>MSYRKRIQLVLTNQEGRRSRISVPIFMEGFDAQILKEQVEDILDLGVLLDPKDYNHYLVRIEQAVRIEVLKTALTGNIFGRRR</sequence>
<dbReference type="AlphaFoldDB" id="A0A940PF66"/>